<dbReference type="Proteomes" id="UP000664545">
    <property type="component" value="Unassembled WGS sequence"/>
</dbReference>
<dbReference type="Pfam" id="PF02527">
    <property type="entry name" value="GidB"/>
    <property type="match status" value="1"/>
</dbReference>
<comment type="subcellular location">
    <subcellularLocation>
        <location evidence="6">Cytoplasm</location>
    </subcellularLocation>
</comment>
<dbReference type="InterPro" id="IPR029063">
    <property type="entry name" value="SAM-dependent_MTases_sf"/>
</dbReference>
<dbReference type="FunFam" id="3.40.50.150:FF:000041">
    <property type="entry name" value="Ribosomal RNA small subunit methyltransferase G"/>
    <property type="match status" value="1"/>
</dbReference>
<feature type="binding site" evidence="6">
    <location>
        <position position="79"/>
    </location>
    <ligand>
        <name>S-adenosyl-L-methionine</name>
        <dbReference type="ChEBI" id="CHEBI:59789"/>
    </ligand>
</feature>
<keyword evidence="3 6" id="KW-0489">Methyltransferase</keyword>
<proteinExistence type="inferred from homology"/>
<feature type="binding site" evidence="6">
    <location>
        <begin position="130"/>
        <end position="131"/>
    </location>
    <ligand>
        <name>S-adenosyl-L-methionine</name>
        <dbReference type="ChEBI" id="CHEBI:59789"/>
    </ligand>
</feature>
<dbReference type="GO" id="GO:0005829">
    <property type="term" value="C:cytosol"/>
    <property type="evidence" value="ECO:0007669"/>
    <property type="project" value="TreeGrafter"/>
</dbReference>
<dbReference type="CDD" id="cd02440">
    <property type="entry name" value="AdoMet_MTases"/>
    <property type="match status" value="1"/>
</dbReference>
<dbReference type="HAMAP" id="MF_00074">
    <property type="entry name" value="16SrRNA_methyltr_G"/>
    <property type="match status" value="1"/>
</dbReference>
<comment type="caution">
    <text evidence="6">Lacks conserved residue(s) required for the propagation of feature annotation.</text>
</comment>
<evidence type="ECO:0000256" key="1">
    <source>
        <dbReference type="ARBA" id="ARBA00022490"/>
    </source>
</evidence>
<dbReference type="InterPro" id="IPR003682">
    <property type="entry name" value="rRNA_ssu_MeTfrase_G"/>
</dbReference>
<keyword evidence="2 6" id="KW-0698">rRNA processing</keyword>
<evidence type="ECO:0000256" key="3">
    <source>
        <dbReference type="ARBA" id="ARBA00022603"/>
    </source>
</evidence>
<dbReference type="GO" id="GO:0070043">
    <property type="term" value="F:rRNA (guanine-N7-)-methyltransferase activity"/>
    <property type="evidence" value="ECO:0007669"/>
    <property type="project" value="UniProtKB-UniRule"/>
</dbReference>
<comment type="caution">
    <text evidence="7">The sequence shown here is derived from an EMBL/GenBank/DDBJ whole genome shotgun (WGS) entry which is preliminary data.</text>
</comment>
<feature type="binding site" evidence="6">
    <location>
        <position position="84"/>
    </location>
    <ligand>
        <name>S-adenosyl-L-methionine</name>
        <dbReference type="ChEBI" id="CHEBI:59789"/>
    </ligand>
</feature>
<dbReference type="NCBIfam" id="TIGR00138">
    <property type="entry name" value="rsmG_gidB"/>
    <property type="match status" value="1"/>
</dbReference>
<evidence type="ECO:0000256" key="4">
    <source>
        <dbReference type="ARBA" id="ARBA00022679"/>
    </source>
</evidence>
<feature type="binding site" evidence="6">
    <location>
        <position position="149"/>
    </location>
    <ligand>
        <name>S-adenosyl-L-methionine</name>
        <dbReference type="ChEBI" id="CHEBI:59789"/>
    </ligand>
</feature>
<evidence type="ECO:0000313" key="7">
    <source>
        <dbReference type="EMBL" id="MBN7773326.1"/>
    </source>
</evidence>
<reference evidence="7" key="1">
    <citation type="submission" date="2021-02" db="EMBL/GenBank/DDBJ databases">
        <title>Abyssanaerobacter marinus gen.nov., sp., nov, anaerobic bacterium isolated from the Onnuri vent field of Indian Ocean and suggestion of Mogibacteriaceae fam. nov., and proposal of reclassification of ambiguous this family's genus member.</title>
        <authorList>
            <person name="Kim Y.J."/>
            <person name="Yang J.-A."/>
        </authorList>
    </citation>
    <scope>NUCLEOTIDE SEQUENCE</scope>
    <source>
        <strain evidence="7">DSM 2634</strain>
    </source>
</reference>
<dbReference type="PIRSF" id="PIRSF003078">
    <property type="entry name" value="GidB"/>
    <property type="match status" value="1"/>
</dbReference>
<dbReference type="AlphaFoldDB" id="A0A939D8W3"/>
<comment type="function">
    <text evidence="6">Specifically methylates the N7 position of a guanine in 16S rRNA.</text>
</comment>
<keyword evidence="8" id="KW-1185">Reference proteome</keyword>
<organism evidence="7 8">
    <name type="scientific">Clostridium aminobutyricum</name>
    <dbReference type="NCBI Taxonomy" id="33953"/>
    <lineage>
        <taxon>Bacteria</taxon>
        <taxon>Bacillati</taxon>
        <taxon>Bacillota</taxon>
        <taxon>Clostridia</taxon>
        <taxon>Eubacteriales</taxon>
        <taxon>Clostridiaceae</taxon>
        <taxon>Clostridium</taxon>
    </lineage>
</organism>
<evidence type="ECO:0000313" key="8">
    <source>
        <dbReference type="Proteomes" id="UP000664545"/>
    </source>
</evidence>
<evidence type="ECO:0000256" key="2">
    <source>
        <dbReference type="ARBA" id="ARBA00022552"/>
    </source>
</evidence>
<keyword evidence="1 6" id="KW-0963">Cytoplasm</keyword>
<keyword evidence="5 6" id="KW-0949">S-adenosyl-L-methionine</keyword>
<sequence length="240" mass="27497">MENYMKQLEKALDTLSIPYTEEMIDKFERYMQLVLEWNEKVNLTAITEREEFIKKHFIDSVLCYSFPEMKKAQTVIDVGTGAGFPGIPLALVYPEKKFVLMDSLNKRLKIIDQICSDLDIQNVKTLHGRAEDLGKSKMYREKYDICVSRAVANLATLSEYCLPFIKVGGAFLAYKGNKAEEEIKEAEKAIHLLGGKLMEERQVKLDDFDLDHHIRVISKCKNTPAKFPRKAGTPSKEPLK</sequence>
<dbReference type="EMBL" id="JAFJZZ010000002">
    <property type="protein sequence ID" value="MBN7773326.1"/>
    <property type="molecule type" value="Genomic_DNA"/>
</dbReference>
<accession>A0A939D8W3</accession>
<evidence type="ECO:0000256" key="6">
    <source>
        <dbReference type="HAMAP-Rule" id="MF_00074"/>
    </source>
</evidence>
<name>A0A939D8W3_CLOAM</name>
<protein>
    <recommendedName>
        <fullName evidence="6">Ribosomal RNA small subunit methyltransferase G</fullName>
        <ecNumber evidence="6">2.1.1.-</ecNumber>
    </recommendedName>
    <alternativeName>
        <fullName evidence="6">16S rRNA 7-methylguanosine methyltransferase</fullName>
        <shortName evidence="6">16S rRNA m7G methyltransferase</shortName>
    </alternativeName>
</protein>
<comment type="similarity">
    <text evidence="6">Belongs to the methyltransferase superfamily. RNA methyltransferase RsmG family.</text>
</comment>
<gene>
    <name evidence="6 7" type="primary">rsmG</name>
    <name evidence="7" type="ORF">JYB65_08130</name>
</gene>
<dbReference type="PANTHER" id="PTHR31760">
    <property type="entry name" value="S-ADENOSYL-L-METHIONINE-DEPENDENT METHYLTRANSFERASES SUPERFAMILY PROTEIN"/>
    <property type="match status" value="1"/>
</dbReference>
<evidence type="ECO:0000256" key="5">
    <source>
        <dbReference type="ARBA" id="ARBA00022691"/>
    </source>
</evidence>
<dbReference type="SUPFAM" id="SSF53335">
    <property type="entry name" value="S-adenosyl-L-methionine-dependent methyltransferases"/>
    <property type="match status" value="1"/>
</dbReference>
<dbReference type="EC" id="2.1.1.-" evidence="6"/>
<dbReference type="PANTHER" id="PTHR31760:SF0">
    <property type="entry name" value="S-ADENOSYL-L-METHIONINE-DEPENDENT METHYLTRANSFERASES SUPERFAMILY PROTEIN"/>
    <property type="match status" value="1"/>
</dbReference>
<keyword evidence="4 6" id="KW-0808">Transferase</keyword>
<dbReference type="Gene3D" id="3.40.50.150">
    <property type="entry name" value="Vaccinia Virus protein VP39"/>
    <property type="match status" value="1"/>
</dbReference>